<evidence type="ECO:0000313" key="1">
    <source>
        <dbReference type="EMBL" id="PLW78225.1"/>
    </source>
</evidence>
<dbReference type="EMBL" id="PKUQ01000009">
    <property type="protein sequence ID" value="PLW78225.1"/>
    <property type="molecule type" value="Genomic_DNA"/>
</dbReference>
<organism evidence="1 2">
    <name type="scientific">Cohaesibacter celericrescens</name>
    <dbReference type="NCBI Taxonomy" id="2067669"/>
    <lineage>
        <taxon>Bacteria</taxon>
        <taxon>Pseudomonadati</taxon>
        <taxon>Pseudomonadota</taxon>
        <taxon>Alphaproteobacteria</taxon>
        <taxon>Hyphomicrobiales</taxon>
        <taxon>Cohaesibacteraceae</taxon>
    </lineage>
</organism>
<dbReference type="AlphaFoldDB" id="A0A2N5XUV7"/>
<proteinExistence type="predicted"/>
<evidence type="ECO:0000313" key="2">
    <source>
        <dbReference type="Proteomes" id="UP000234881"/>
    </source>
</evidence>
<sequence>MPMTMSEAALRGKLTLAMAKAVDETETYEAYFGEPTQNEDYGVARADGTMPGDMLFLWEFAGFISDYIASHGIDVLDIVEQVGNLFVAYQAVKPPRNDFDDSEKQKIKAAVAASLRDLLEPKKEP</sequence>
<name>A0A2N5XUV7_9HYPH</name>
<reference evidence="1 2" key="1">
    <citation type="submission" date="2018-01" db="EMBL/GenBank/DDBJ databases">
        <title>The draft genome sequence of Cohaesibacter sp. H1304.</title>
        <authorList>
            <person name="Wang N.-N."/>
            <person name="Du Z.-J."/>
        </authorList>
    </citation>
    <scope>NUCLEOTIDE SEQUENCE [LARGE SCALE GENOMIC DNA]</scope>
    <source>
        <strain evidence="1 2">H1304</strain>
    </source>
</reference>
<gene>
    <name evidence="1" type="ORF">C0081_05050</name>
</gene>
<accession>A0A2N5XUV7</accession>
<protein>
    <submittedName>
        <fullName evidence="1">Uncharacterized protein</fullName>
    </submittedName>
</protein>
<dbReference type="Proteomes" id="UP000234881">
    <property type="component" value="Unassembled WGS sequence"/>
</dbReference>
<comment type="caution">
    <text evidence="1">The sequence shown here is derived from an EMBL/GenBank/DDBJ whole genome shotgun (WGS) entry which is preliminary data.</text>
</comment>
<keyword evidence="2" id="KW-1185">Reference proteome</keyword>